<name>A0A1B8QAU5_9GAMM</name>
<dbReference type="NCBIfam" id="NF008528">
    <property type="entry name" value="PRK11463.1-2"/>
    <property type="match status" value="1"/>
</dbReference>
<evidence type="ECO:0000256" key="2">
    <source>
        <dbReference type="SAM" id="Phobius"/>
    </source>
</evidence>
<feature type="transmembrane region" description="Helical" evidence="2">
    <location>
        <begin position="79"/>
        <end position="107"/>
    </location>
</feature>
<dbReference type="InterPro" id="IPR007313">
    <property type="entry name" value="FxsA"/>
</dbReference>
<feature type="transmembrane region" description="Helical" evidence="2">
    <location>
        <begin position="5"/>
        <end position="22"/>
    </location>
</feature>
<dbReference type="OrthoDB" id="6712592at2"/>
<evidence type="ECO:0000313" key="4">
    <source>
        <dbReference type="EMBL" id="OBX76408.1"/>
    </source>
</evidence>
<accession>A0A1B8QAU5</accession>
<evidence type="ECO:0000256" key="1">
    <source>
        <dbReference type="SAM" id="MobiDB-lite"/>
    </source>
</evidence>
<feature type="transmembrane region" description="Helical" evidence="2">
    <location>
        <begin position="28"/>
        <end position="46"/>
    </location>
</feature>
<keyword evidence="2" id="KW-0472">Membrane</keyword>
<dbReference type="Proteomes" id="UP000092508">
    <property type="component" value="Unassembled WGS sequence"/>
</dbReference>
<proteinExistence type="predicted"/>
<gene>
    <name evidence="3" type="ORF">A9306_01970</name>
    <name evidence="4" type="ORF">A9308_08670</name>
</gene>
<dbReference type="STRING" id="34059.A9308_08670"/>
<sequence>MGNVLGIAIVWFIIEMLVWYLIAQFISGWWVFGWFIVAAVIGVMLIKKGLGTLKPMAAQAQAAMLNPAMRPQENTMVRALALCLAGVLFALPGILSDLVALIVLLPVVQNKAKNAAKDYATKNPEKLMQMMASRMGGMAGMPGMDAAQMQRMQEMMRGGAGGNPFAGMGGFGNSFGGNSPDARPNPTTRARLGRTTIDGQAKTVNRSANDD</sequence>
<keyword evidence="2" id="KW-0812">Transmembrane</keyword>
<feature type="compositionally biased region" description="Polar residues" evidence="1">
    <location>
        <begin position="202"/>
        <end position="211"/>
    </location>
</feature>
<keyword evidence="6" id="KW-1185">Reference proteome</keyword>
<dbReference type="EMBL" id="LZMZ01000031">
    <property type="protein sequence ID" value="OBX76408.1"/>
    <property type="molecule type" value="Genomic_DNA"/>
</dbReference>
<dbReference type="PANTHER" id="PTHR35335">
    <property type="entry name" value="UPF0716 PROTEIN FXSA"/>
    <property type="match status" value="1"/>
</dbReference>
<evidence type="ECO:0000313" key="3">
    <source>
        <dbReference type="EMBL" id="OBX75839.1"/>
    </source>
</evidence>
<evidence type="ECO:0000313" key="6">
    <source>
        <dbReference type="Proteomes" id="UP000092616"/>
    </source>
</evidence>
<feature type="region of interest" description="Disordered" evidence="1">
    <location>
        <begin position="172"/>
        <end position="211"/>
    </location>
</feature>
<dbReference type="AlphaFoldDB" id="A0A1B8QAU5"/>
<dbReference type="Proteomes" id="UP000092616">
    <property type="component" value="Unassembled WGS sequence"/>
</dbReference>
<dbReference type="GO" id="GO:0016020">
    <property type="term" value="C:membrane"/>
    <property type="evidence" value="ECO:0007669"/>
    <property type="project" value="InterPro"/>
</dbReference>
<evidence type="ECO:0000313" key="5">
    <source>
        <dbReference type="Proteomes" id="UP000092508"/>
    </source>
</evidence>
<dbReference type="EMBL" id="LZNA01000069">
    <property type="protein sequence ID" value="OBX75839.1"/>
    <property type="molecule type" value="Genomic_DNA"/>
</dbReference>
<evidence type="ECO:0008006" key="7">
    <source>
        <dbReference type="Google" id="ProtNLM"/>
    </source>
</evidence>
<reference evidence="3 6" key="1">
    <citation type="submission" date="2016-06" db="EMBL/GenBank/DDBJ databases">
        <title>Draft genome of Moraxella atlantae CCUG 59586.</title>
        <authorList>
            <person name="Salva-Serra F."/>
            <person name="Engstrom-Jakobsson H."/>
            <person name="Thorell K."/>
            <person name="Gonzales-Siles L."/>
            <person name="Karlsson R."/>
            <person name="Boulund F."/>
            <person name="Engstrand L."/>
            <person name="Kristiansson E."/>
            <person name="Moore E."/>
        </authorList>
    </citation>
    <scope>NUCLEOTIDE SEQUENCE [LARGE SCALE GENOMIC DNA]</scope>
    <source>
        <strain evidence="3 6">CCUG 59586</strain>
    </source>
</reference>
<dbReference type="PANTHER" id="PTHR35335:SF1">
    <property type="entry name" value="UPF0716 PROTEIN FXSA"/>
    <property type="match status" value="1"/>
</dbReference>
<keyword evidence="2" id="KW-1133">Transmembrane helix</keyword>
<organism evidence="4 5">
    <name type="scientific">Faucicola atlantae</name>
    <dbReference type="NCBI Taxonomy" id="34059"/>
    <lineage>
        <taxon>Bacteria</taxon>
        <taxon>Pseudomonadati</taxon>
        <taxon>Pseudomonadota</taxon>
        <taxon>Gammaproteobacteria</taxon>
        <taxon>Moraxellales</taxon>
        <taxon>Moraxellaceae</taxon>
        <taxon>Faucicola</taxon>
    </lineage>
</organism>
<comment type="caution">
    <text evidence="4">The sequence shown here is derived from an EMBL/GenBank/DDBJ whole genome shotgun (WGS) entry which is preliminary data.</text>
</comment>
<dbReference type="Pfam" id="PF04186">
    <property type="entry name" value="FxsA"/>
    <property type="match status" value="1"/>
</dbReference>
<protein>
    <recommendedName>
        <fullName evidence="7">Phage T7 F exclusion suppressor FxsA</fullName>
    </recommendedName>
</protein>
<reference evidence="4 5" key="2">
    <citation type="submission" date="2016-06" db="EMBL/GenBank/DDBJ databases">
        <title>Draft genome of Moraxella atlantae CCUG 66109.</title>
        <authorList>
            <person name="Salva-Serra F."/>
            <person name="Engstrom-Jakobsson H."/>
            <person name="Thorell K."/>
            <person name="Gonzales-Siles L."/>
            <person name="Karlsson R."/>
            <person name="Boulund F."/>
            <person name="Engstrand L."/>
            <person name="Kristiansson E."/>
            <person name="Moore E."/>
        </authorList>
    </citation>
    <scope>NUCLEOTIDE SEQUENCE [LARGE SCALE GENOMIC DNA]</scope>
    <source>
        <strain evidence="4 5">CCUG 66109</strain>
    </source>
</reference>